<dbReference type="NCBIfam" id="TIGR00095">
    <property type="entry name" value="16S rRNA (guanine(966)-N(2))-methyltransferase RsmD"/>
    <property type="match status" value="1"/>
</dbReference>
<keyword evidence="2 3" id="KW-0808">Transferase</keyword>
<keyword evidence="1 3" id="KW-0489">Methyltransferase</keyword>
<gene>
    <name evidence="3" type="primary">rsmD</name>
    <name evidence="3" type="ORF">QQX10_03050</name>
</gene>
<evidence type="ECO:0000313" key="3">
    <source>
        <dbReference type="EMBL" id="MDN4487139.1"/>
    </source>
</evidence>
<name>A0AAW7M1B5_9MICO</name>
<dbReference type="EMBL" id="JAUHPX010000001">
    <property type="protein sequence ID" value="MDN4487139.1"/>
    <property type="molecule type" value="Genomic_DNA"/>
</dbReference>
<dbReference type="EC" id="2.1.1.171" evidence="3"/>
<dbReference type="AlphaFoldDB" id="A0AAW7M1B5"/>
<dbReference type="CDD" id="cd02440">
    <property type="entry name" value="AdoMet_MTases"/>
    <property type="match status" value="1"/>
</dbReference>
<dbReference type="InterPro" id="IPR002052">
    <property type="entry name" value="DNA_methylase_N6_adenine_CS"/>
</dbReference>
<protein>
    <submittedName>
        <fullName evidence="3">16S rRNA (Guanine(966)-N(2))-methyltransferase RsmD</fullName>
        <ecNumber evidence="3">2.1.1.171</ecNumber>
    </submittedName>
</protein>
<dbReference type="GO" id="GO:0003676">
    <property type="term" value="F:nucleic acid binding"/>
    <property type="evidence" value="ECO:0007669"/>
    <property type="project" value="InterPro"/>
</dbReference>
<dbReference type="PIRSF" id="PIRSF004553">
    <property type="entry name" value="CHP00095"/>
    <property type="match status" value="1"/>
</dbReference>
<dbReference type="InterPro" id="IPR029063">
    <property type="entry name" value="SAM-dependent_MTases_sf"/>
</dbReference>
<dbReference type="PROSITE" id="PS00092">
    <property type="entry name" value="N6_MTASE"/>
    <property type="match status" value="1"/>
</dbReference>
<organism evidence="3 4">
    <name type="scientific">Demequina lignilytica</name>
    <dbReference type="NCBI Taxonomy" id="3051663"/>
    <lineage>
        <taxon>Bacteria</taxon>
        <taxon>Bacillati</taxon>
        <taxon>Actinomycetota</taxon>
        <taxon>Actinomycetes</taxon>
        <taxon>Micrococcales</taxon>
        <taxon>Demequinaceae</taxon>
        <taxon>Demequina</taxon>
    </lineage>
</organism>
<dbReference type="Proteomes" id="UP001172737">
    <property type="component" value="Unassembled WGS sequence"/>
</dbReference>
<accession>A0AAW7M1B5</accession>
<evidence type="ECO:0000313" key="4">
    <source>
        <dbReference type="Proteomes" id="UP001172737"/>
    </source>
</evidence>
<keyword evidence="4" id="KW-1185">Reference proteome</keyword>
<comment type="caution">
    <text evidence="3">The sequence shown here is derived from an EMBL/GenBank/DDBJ whole genome shotgun (WGS) entry which is preliminary data.</text>
</comment>
<evidence type="ECO:0000256" key="1">
    <source>
        <dbReference type="ARBA" id="ARBA00022603"/>
    </source>
</evidence>
<dbReference type="SUPFAM" id="SSF53335">
    <property type="entry name" value="S-adenosyl-L-methionine-dependent methyltransferases"/>
    <property type="match status" value="1"/>
</dbReference>
<evidence type="ECO:0000256" key="2">
    <source>
        <dbReference type="ARBA" id="ARBA00022679"/>
    </source>
</evidence>
<reference evidence="3" key="1">
    <citation type="submission" date="2023-06" db="EMBL/GenBank/DDBJ databases">
        <title>Sysu t00039.</title>
        <authorList>
            <person name="Gao L."/>
            <person name="Fang B.-Z."/>
            <person name="Li W.-J."/>
        </authorList>
    </citation>
    <scope>NUCLEOTIDE SEQUENCE</scope>
    <source>
        <strain evidence="3">SYSU T00039</strain>
    </source>
</reference>
<proteinExistence type="predicted"/>
<dbReference type="PANTHER" id="PTHR43542:SF1">
    <property type="entry name" value="METHYLTRANSFERASE"/>
    <property type="match status" value="1"/>
</dbReference>
<dbReference type="GO" id="GO:0052913">
    <property type="term" value="F:16S rRNA (guanine(966)-N(2))-methyltransferase activity"/>
    <property type="evidence" value="ECO:0007669"/>
    <property type="project" value="UniProtKB-EC"/>
</dbReference>
<sequence length="197" mass="20700">MTRIIAGRWGGRRLAVPPRGTRPTTDRVREAVFSRLDHGGHLRGARVLDLFAGSGALAFEALSRGASEATLVESDARAVSVLRANARDLAVGPDARVVKERVRPFLGRAAGPWDVVLLDPPYDIARDELAAVLEGVAEAVDADGIVVLEWSTRAGDAPWPSALEEVAAKAYGETTVRYAVPRAGGPDVSVGGGSVEA</sequence>
<dbReference type="Gene3D" id="3.40.50.150">
    <property type="entry name" value="Vaccinia Virus protein VP39"/>
    <property type="match status" value="1"/>
</dbReference>
<dbReference type="Pfam" id="PF03602">
    <property type="entry name" value="Cons_hypoth95"/>
    <property type="match status" value="1"/>
</dbReference>
<dbReference type="PANTHER" id="PTHR43542">
    <property type="entry name" value="METHYLTRANSFERASE"/>
    <property type="match status" value="1"/>
</dbReference>
<dbReference type="InterPro" id="IPR004398">
    <property type="entry name" value="RNA_MeTrfase_RsmD"/>
</dbReference>
<dbReference type="RefSeq" id="WP_301120089.1">
    <property type="nucleotide sequence ID" value="NZ_JAUHPX010000001.1"/>
</dbReference>